<feature type="transmembrane region" description="Helical" evidence="1">
    <location>
        <begin position="35"/>
        <end position="55"/>
    </location>
</feature>
<accession>A0A6P1MC03</accession>
<proteinExistence type="predicted"/>
<dbReference type="RefSeq" id="WP_160629807.1">
    <property type="nucleotide sequence ID" value="NZ_CP047593.1"/>
</dbReference>
<feature type="transmembrane region" description="Helical" evidence="1">
    <location>
        <begin position="100"/>
        <end position="123"/>
    </location>
</feature>
<dbReference type="KEGG" id="taer:GT409_14685"/>
<keyword evidence="1" id="KW-1133">Transmembrane helix</keyword>
<gene>
    <name evidence="2" type="ORF">GT409_14685</name>
</gene>
<evidence type="ECO:0000313" key="2">
    <source>
        <dbReference type="EMBL" id="QHI70633.1"/>
    </source>
</evidence>
<keyword evidence="1" id="KW-0812">Transmembrane</keyword>
<feature type="transmembrane region" description="Helical" evidence="1">
    <location>
        <begin position="208"/>
        <end position="228"/>
    </location>
</feature>
<feature type="transmembrane region" description="Helical" evidence="1">
    <location>
        <begin position="168"/>
        <end position="188"/>
    </location>
</feature>
<protein>
    <submittedName>
        <fullName evidence="2">Uncharacterized protein</fullName>
    </submittedName>
</protein>
<feature type="transmembrane region" description="Helical" evidence="1">
    <location>
        <begin position="135"/>
        <end position="156"/>
    </location>
</feature>
<organism evidence="2 3">
    <name type="scientific">Tichowtungia aerotolerans</name>
    <dbReference type="NCBI Taxonomy" id="2697043"/>
    <lineage>
        <taxon>Bacteria</taxon>
        <taxon>Pseudomonadati</taxon>
        <taxon>Kiritimatiellota</taxon>
        <taxon>Tichowtungiia</taxon>
        <taxon>Tichowtungiales</taxon>
        <taxon>Tichowtungiaceae</taxon>
        <taxon>Tichowtungia</taxon>
    </lineage>
</organism>
<reference evidence="2 3" key="1">
    <citation type="submission" date="2020-01" db="EMBL/GenBank/DDBJ databases">
        <title>Ponticoccus aerotolerans gen. nov., sp. nov., an anaerobic bacterium and proposal of Ponticoccusceae fam. nov., Ponticoccusles ord. nov. and Ponticoccuse classis nov. in the phylum Kiritimatiellaeota.</title>
        <authorList>
            <person name="Zhou L.Y."/>
            <person name="Du Z.J."/>
        </authorList>
    </citation>
    <scope>NUCLEOTIDE SEQUENCE [LARGE SCALE GENOMIC DNA]</scope>
    <source>
        <strain evidence="2 3">S-5007</strain>
    </source>
</reference>
<dbReference type="AlphaFoldDB" id="A0A6P1MC03"/>
<keyword evidence="3" id="KW-1185">Reference proteome</keyword>
<dbReference type="Proteomes" id="UP000464954">
    <property type="component" value="Chromosome"/>
</dbReference>
<name>A0A6P1MC03_9BACT</name>
<evidence type="ECO:0000256" key="1">
    <source>
        <dbReference type="SAM" id="Phobius"/>
    </source>
</evidence>
<evidence type="ECO:0000313" key="3">
    <source>
        <dbReference type="Proteomes" id="UP000464954"/>
    </source>
</evidence>
<sequence length="236" mass="26275">MKKFFKLLIGLALLPLCWAGSRTFFFLLVSASPQAAVGWALPTGFFVSVLGFFLLPKAFRTYVLGHELSHALAGLLMGAKIGKMKIGREGGHVELSKSNFIIALAPYFFPFYTGLVIALWFGIGFFRDVSAFEPLWLGLVGLTWGFHVTFTLYMLSQHQPDVQENGRIFSYVVIYLVNLFVVALWIILLGEMTFSGSWNILCNETVLVYSAVASAVLTGWASLTELFFEKKQGSMQ</sequence>
<keyword evidence="1" id="KW-0472">Membrane</keyword>
<dbReference type="EMBL" id="CP047593">
    <property type="protein sequence ID" value="QHI70633.1"/>
    <property type="molecule type" value="Genomic_DNA"/>
</dbReference>